<sequence>MGCAQERARLEAEVRGWTRPKNLLAGQGCYPAVLKRDERHEHWAVRVARPLAGWGGGVQREPGGRVSPRERGSKGRDREEREGAVEQPGARRREHRGVIMCASGPHYYHRGQTHRRSHSNCTTGRHRTKPTQRLTHTRSSTTHSRLHLFPHLHSPPSHPPLSPSTGLSHSDHL</sequence>
<evidence type="ECO:0000313" key="2">
    <source>
        <dbReference type="EMBL" id="KZT52323.1"/>
    </source>
</evidence>
<dbReference type="AlphaFoldDB" id="A0A165D952"/>
<accession>A0A165D952</accession>
<dbReference type="InParanoid" id="A0A165D952"/>
<organism evidence="2 3">
    <name type="scientific">Calocera cornea HHB12733</name>
    <dbReference type="NCBI Taxonomy" id="1353952"/>
    <lineage>
        <taxon>Eukaryota</taxon>
        <taxon>Fungi</taxon>
        <taxon>Dikarya</taxon>
        <taxon>Basidiomycota</taxon>
        <taxon>Agaricomycotina</taxon>
        <taxon>Dacrymycetes</taxon>
        <taxon>Dacrymycetales</taxon>
        <taxon>Dacrymycetaceae</taxon>
        <taxon>Calocera</taxon>
    </lineage>
</organism>
<feature type="region of interest" description="Disordered" evidence="1">
    <location>
        <begin position="53"/>
        <end position="173"/>
    </location>
</feature>
<gene>
    <name evidence="2" type="ORF">CALCODRAFT_92952</name>
</gene>
<dbReference type="EMBL" id="KV424070">
    <property type="protein sequence ID" value="KZT52323.1"/>
    <property type="molecule type" value="Genomic_DNA"/>
</dbReference>
<evidence type="ECO:0000256" key="1">
    <source>
        <dbReference type="SAM" id="MobiDB-lite"/>
    </source>
</evidence>
<proteinExistence type="predicted"/>
<feature type="compositionally biased region" description="Basic residues" evidence="1">
    <location>
        <begin position="107"/>
        <end position="130"/>
    </location>
</feature>
<keyword evidence="3" id="KW-1185">Reference proteome</keyword>
<feature type="compositionally biased region" description="Low complexity" evidence="1">
    <location>
        <begin position="133"/>
        <end position="143"/>
    </location>
</feature>
<protein>
    <submittedName>
        <fullName evidence="2">Uncharacterized protein</fullName>
    </submittedName>
</protein>
<feature type="compositionally biased region" description="Low complexity" evidence="1">
    <location>
        <begin position="163"/>
        <end position="173"/>
    </location>
</feature>
<feature type="compositionally biased region" description="Basic and acidic residues" evidence="1">
    <location>
        <begin position="67"/>
        <end position="84"/>
    </location>
</feature>
<reference evidence="2 3" key="1">
    <citation type="journal article" date="2016" name="Mol. Biol. Evol.">
        <title>Comparative Genomics of Early-Diverging Mushroom-Forming Fungi Provides Insights into the Origins of Lignocellulose Decay Capabilities.</title>
        <authorList>
            <person name="Nagy L.G."/>
            <person name="Riley R."/>
            <person name="Tritt A."/>
            <person name="Adam C."/>
            <person name="Daum C."/>
            <person name="Floudas D."/>
            <person name="Sun H."/>
            <person name="Yadav J.S."/>
            <person name="Pangilinan J."/>
            <person name="Larsson K.H."/>
            <person name="Matsuura K."/>
            <person name="Barry K."/>
            <person name="Labutti K."/>
            <person name="Kuo R."/>
            <person name="Ohm R.A."/>
            <person name="Bhattacharya S.S."/>
            <person name="Shirouzu T."/>
            <person name="Yoshinaga Y."/>
            <person name="Martin F.M."/>
            <person name="Grigoriev I.V."/>
            <person name="Hibbett D.S."/>
        </authorList>
    </citation>
    <scope>NUCLEOTIDE SEQUENCE [LARGE SCALE GENOMIC DNA]</scope>
    <source>
        <strain evidence="2 3">HHB12733</strain>
    </source>
</reference>
<dbReference type="Proteomes" id="UP000076842">
    <property type="component" value="Unassembled WGS sequence"/>
</dbReference>
<evidence type="ECO:0000313" key="3">
    <source>
        <dbReference type="Proteomes" id="UP000076842"/>
    </source>
</evidence>
<name>A0A165D952_9BASI</name>